<name>A0A1D8X7M8_9FLOR</name>
<dbReference type="AlphaFoldDB" id="A0A1D8X7M8"/>
<dbReference type="NCBIfam" id="TIGR02970">
    <property type="entry name" value="succ_dehyd_cytB"/>
    <property type="match status" value="1"/>
</dbReference>
<evidence type="ECO:0000256" key="7">
    <source>
        <dbReference type="ARBA" id="ARBA00023136"/>
    </source>
</evidence>
<dbReference type="PANTHER" id="PTHR10978">
    <property type="entry name" value="SUCCINATE DEHYDROGENASE CYTOCHROME B560 SUBUNIT"/>
    <property type="match status" value="1"/>
</dbReference>
<geneLocation type="mitochondrion" evidence="10"/>
<reference evidence="10" key="1">
    <citation type="journal article" date="2016" name="Sci. Rep.">
        <title>Mitogenomes from type specimens, a genotyping tool for morphologically simple species: ten genomes of agar-producing red algae.</title>
        <authorList>
            <person name="Boo G.H."/>
            <person name="Hughey J.R."/>
            <person name="Miller K.A."/>
            <person name="Boo S.M."/>
        </authorList>
    </citation>
    <scope>NUCLEOTIDE SEQUENCE</scope>
</reference>
<feature type="binding site" description="axial binding residue" evidence="8">
    <location>
        <position position="87"/>
    </location>
    <ligand>
        <name>heme</name>
        <dbReference type="ChEBI" id="CHEBI:30413"/>
        <note>ligand shared with second transmembrane subunit</note>
    </ligand>
    <ligandPart>
        <name>Fe</name>
        <dbReference type="ChEBI" id="CHEBI:18248"/>
    </ligandPart>
</feature>
<dbReference type="RefSeq" id="YP_009317587.1">
    <property type="nucleotide sequence ID" value="NC_031841.1"/>
</dbReference>
<evidence type="ECO:0000256" key="1">
    <source>
        <dbReference type="ARBA" id="ARBA00004370"/>
    </source>
</evidence>
<evidence type="ECO:0000256" key="5">
    <source>
        <dbReference type="ARBA" id="ARBA00022989"/>
    </source>
</evidence>
<feature type="transmembrane region" description="Helical" evidence="9">
    <location>
        <begin position="108"/>
        <end position="125"/>
    </location>
</feature>
<dbReference type="CDD" id="cd03499">
    <property type="entry name" value="SQR_TypeC_SdhC"/>
    <property type="match status" value="1"/>
</dbReference>
<keyword evidence="3 9" id="KW-0812">Transmembrane</keyword>
<dbReference type="InterPro" id="IPR000701">
    <property type="entry name" value="SuccDH_FuR_B_TM-su"/>
</dbReference>
<dbReference type="GeneID" id="30218810"/>
<dbReference type="PANTHER" id="PTHR10978:SF18">
    <property type="entry name" value="SUCCINATE DEHYDROGENASE SUBUNIT 3-1, MITOCHONDRIAL"/>
    <property type="match status" value="1"/>
</dbReference>
<keyword evidence="5 9" id="KW-1133">Transmembrane helix</keyword>
<keyword evidence="7 9" id="KW-0472">Membrane</keyword>
<evidence type="ECO:0000313" key="10">
    <source>
        <dbReference type="EMBL" id="AOX49039.1"/>
    </source>
</evidence>
<dbReference type="InterPro" id="IPR034804">
    <property type="entry name" value="SQR/QFR_C/D"/>
</dbReference>
<evidence type="ECO:0000256" key="8">
    <source>
        <dbReference type="PIRSR" id="PIRSR000178-1"/>
    </source>
</evidence>
<evidence type="ECO:0000256" key="9">
    <source>
        <dbReference type="SAM" id="Phobius"/>
    </source>
</evidence>
<organism evidence="10">
    <name type="scientific">Pterocladiella media</name>
    <dbReference type="NCBI Taxonomy" id="1911541"/>
    <lineage>
        <taxon>Eukaryota</taxon>
        <taxon>Rhodophyta</taxon>
        <taxon>Florideophyceae</taxon>
        <taxon>Rhodymeniophycidae</taxon>
        <taxon>Gelidiales</taxon>
        <taxon>Pterocladiaceae</taxon>
        <taxon>Pterocladiella</taxon>
    </lineage>
</organism>
<dbReference type="InterPro" id="IPR014314">
    <property type="entry name" value="Succ_DH_cytb556"/>
</dbReference>
<dbReference type="Pfam" id="PF01127">
    <property type="entry name" value="Sdh_cyt"/>
    <property type="match status" value="1"/>
</dbReference>
<dbReference type="Gene3D" id="1.20.1300.10">
    <property type="entry name" value="Fumarate reductase/succinate dehydrogenase, transmembrane subunit"/>
    <property type="match status" value="1"/>
</dbReference>
<keyword evidence="6 8" id="KW-0408">Iron</keyword>
<proteinExistence type="predicted"/>
<evidence type="ECO:0000256" key="3">
    <source>
        <dbReference type="ARBA" id="ARBA00022692"/>
    </source>
</evidence>
<dbReference type="PIRSF" id="PIRSF000178">
    <property type="entry name" value="SDH_cyt_b560"/>
    <property type="match status" value="1"/>
</dbReference>
<reference evidence="10" key="2">
    <citation type="submission" date="2016-06" db="EMBL/GenBank/DDBJ databases">
        <authorList>
            <person name="Kjaerup R.B."/>
            <person name="Dalgaard T.S."/>
            <person name="Juul-Madsen H.R."/>
        </authorList>
    </citation>
    <scope>NUCLEOTIDE SEQUENCE</scope>
</reference>
<dbReference type="EMBL" id="KX427234">
    <property type="protein sequence ID" value="AOX49039.1"/>
    <property type="molecule type" value="Genomic_DNA"/>
</dbReference>
<sequence>MLRDFLFSNRPISPHLTVYIPQQSSIFSIWHRISGLITLFLIFMLLTFLNNLLLCGIQDFWFKILPIQNFSTLKFIWLLILIILFYHTINGLRHILWNLGLLLNKESLFYFTILTILLFLLSIIIL</sequence>
<dbReference type="GO" id="GO:0006121">
    <property type="term" value="P:mitochondrial electron transport, succinate to ubiquinone"/>
    <property type="evidence" value="ECO:0007669"/>
    <property type="project" value="TreeGrafter"/>
</dbReference>
<keyword evidence="4 8" id="KW-0479">Metal-binding</keyword>
<evidence type="ECO:0000256" key="4">
    <source>
        <dbReference type="ARBA" id="ARBA00022723"/>
    </source>
</evidence>
<feature type="transmembrane region" description="Helical" evidence="9">
    <location>
        <begin position="75"/>
        <end position="96"/>
    </location>
</feature>
<dbReference type="GO" id="GO:0016020">
    <property type="term" value="C:membrane"/>
    <property type="evidence" value="ECO:0007669"/>
    <property type="project" value="UniProtKB-SubCell"/>
</dbReference>
<keyword evidence="2 8" id="KW-0349">Heme</keyword>
<gene>
    <name evidence="10" type="primary">sdh3</name>
</gene>
<dbReference type="SUPFAM" id="SSF81343">
    <property type="entry name" value="Fumarate reductase respiratory complex transmembrane subunits"/>
    <property type="match status" value="1"/>
</dbReference>
<dbReference type="GO" id="GO:0046872">
    <property type="term" value="F:metal ion binding"/>
    <property type="evidence" value="ECO:0007669"/>
    <property type="project" value="UniProtKB-KW"/>
</dbReference>
<comment type="cofactor">
    <cofactor evidence="8">
        <name>heme</name>
        <dbReference type="ChEBI" id="CHEBI:30413"/>
    </cofactor>
    <text evidence="8">The heme is bound between the two transmembrane subunits.</text>
</comment>
<dbReference type="GO" id="GO:0009055">
    <property type="term" value="F:electron transfer activity"/>
    <property type="evidence" value="ECO:0007669"/>
    <property type="project" value="InterPro"/>
</dbReference>
<protein>
    <submittedName>
        <fullName evidence="10">Succinate:cytochrome c oxidoreductase subunit 3</fullName>
    </submittedName>
</protein>
<keyword evidence="10" id="KW-0496">Mitochondrion</keyword>
<dbReference type="GO" id="GO:0006099">
    <property type="term" value="P:tricarboxylic acid cycle"/>
    <property type="evidence" value="ECO:0007669"/>
    <property type="project" value="InterPro"/>
</dbReference>
<dbReference type="GO" id="GO:0005739">
    <property type="term" value="C:mitochondrion"/>
    <property type="evidence" value="ECO:0007669"/>
    <property type="project" value="GOC"/>
</dbReference>
<evidence type="ECO:0000256" key="2">
    <source>
        <dbReference type="ARBA" id="ARBA00022617"/>
    </source>
</evidence>
<evidence type="ECO:0000256" key="6">
    <source>
        <dbReference type="ARBA" id="ARBA00023004"/>
    </source>
</evidence>
<accession>A0A1D8X7M8</accession>
<feature type="transmembrane region" description="Helical" evidence="9">
    <location>
        <begin position="33"/>
        <end position="54"/>
    </location>
</feature>
<comment type="subcellular location">
    <subcellularLocation>
        <location evidence="1">Membrane</location>
    </subcellularLocation>
</comment>